<dbReference type="EMBL" id="MNAD01000568">
    <property type="protein sequence ID" value="OJT11845.1"/>
    <property type="molecule type" value="Genomic_DNA"/>
</dbReference>
<dbReference type="AlphaFoldDB" id="A0A1M2VW68"/>
<dbReference type="Proteomes" id="UP000184267">
    <property type="component" value="Unassembled WGS sequence"/>
</dbReference>
<organism evidence="1 2">
    <name type="scientific">Trametes pubescens</name>
    <name type="common">White-rot fungus</name>
    <dbReference type="NCBI Taxonomy" id="154538"/>
    <lineage>
        <taxon>Eukaryota</taxon>
        <taxon>Fungi</taxon>
        <taxon>Dikarya</taxon>
        <taxon>Basidiomycota</taxon>
        <taxon>Agaricomycotina</taxon>
        <taxon>Agaricomycetes</taxon>
        <taxon>Polyporales</taxon>
        <taxon>Polyporaceae</taxon>
        <taxon>Trametes</taxon>
    </lineage>
</organism>
<proteinExistence type="predicted"/>
<evidence type="ECO:0000313" key="1">
    <source>
        <dbReference type="EMBL" id="OJT11845.1"/>
    </source>
</evidence>
<protein>
    <submittedName>
        <fullName evidence="1">Uncharacterized protein</fullName>
    </submittedName>
</protein>
<accession>A0A1M2VW68</accession>
<gene>
    <name evidence="1" type="ORF">TRAPUB_11606</name>
</gene>
<name>A0A1M2VW68_TRAPU</name>
<keyword evidence="2" id="KW-1185">Reference proteome</keyword>
<comment type="caution">
    <text evidence="1">The sequence shown here is derived from an EMBL/GenBank/DDBJ whole genome shotgun (WGS) entry which is preliminary data.</text>
</comment>
<evidence type="ECO:0000313" key="2">
    <source>
        <dbReference type="Proteomes" id="UP000184267"/>
    </source>
</evidence>
<sequence length="165" mass="18607">MQRCIETPSALVTVRSLARTIRDLAHHLKDIVGMRSELDAKRHICIECDEASDLSFHPFEDIGVKCVCAPANAAVFPQEANGGAVAFKATHRREGFWKTRATMRYLQTTFLTIPKAHSEHQCATLFKFTLSRDGVRKRHIHRAIVQSDLFAVSEQRPAARRIALN</sequence>
<reference evidence="1 2" key="1">
    <citation type="submission" date="2016-10" db="EMBL/GenBank/DDBJ databases">
        <title>Genome sequence of the basidiomycete white-rot fungus Trametes pubescens.</title>
        <authorList>
            <person name="Makela M.R."/>
            <person name="Granchi Z."/>
            <person name="Peng M."/>
            <person name="De Vries R.P."/>
            <person name="Grigoriev I."/>
            <person name="Riley R."/>
            <person name="Hilden K."/>
        </authorList>
    </citation>
    <scope>NUCLEOTIDE SEQUENCE [LARGE SCALE GENOMIC DNA]</scope>
    <source>
        <strain evidence="1 2">FBCC735</strain>
    </source>
</reference>